<feature type="compositionally biased region" description="Polar residues" evidence="2">
    <location>
        <begin position="310"/>
        <end position="319"/>
    </location>
</feature>
<dbReference type="Pfam" id="PF12874">
    <property type="entry name" value="zf-met"/>
    <property type="match status" value="1"/>
</dbReference>
<feature type="region of interest" description="Disordered" evidence="2">
    <location>
        <begin position="800"/>
        <end position="823"/>
    </location>
</feature>
<feature type="coiled-coil region" evidence="1">
    <location>
        <begin position="520"/>
        <end position="569"/>
    </location>
</feature>
<name>A0ABD1K1L2_9TELE</name>
<feature type="coiled-coil region" evidence="1">
    <location>
        <begin position="636"/>
        <end position="688"/>
    </location>
</feature>
<feature type="region of interest" description="Disordered" evidence="2">
    <location>
        <begin position="845"/>
        <end position="878"/>
    </location>
</feature>
<dbReference type="InterPro" id="IPR032446">
    <property type="entry name" value="SCAPER_N"/>
</dbReference>
<dbReference type="FunFam" id="3.30.160.60:FF:000680">
    <property type="entry name" value="S phase cyclin A-associated protein in the endoplasmic reticulum"/>
    <property type="match status" value="1"/>
</dbReference>
<reference evidence="4 5" key="1">
    <citation type="submission" date="2024-09" db="EMBL/GenBank/DDBJ databases">
        <title>A chromosome-level genome assembly of Gray's grenadier anchovy, Coilia grayii.</title>
        <authorList>
            <person name="Fu Z."/>
        </authorList>
    </citation>
    <scope>NUCLEOTIDE SEQUENCE [LARGE SCALE GENOMIC DNA]</scope>
    <source>
        <strain evidence="4">G4</strain>
        <tissue evidence="4">Muscle</tissue>
    </source>
</reference>
<feature type="compositionally biased region" description="Basic and acidic residues" evidence="2">
    <location>
        <begin position="845"/>
        <end position="865"/>
    </location>
</feature>
<dbReference type="Gene3D" id="3.30.160.60">
    <property type="entry name" value="Classic Zinc Finger"/>
    <property type="match status" value="1"/>
</dbReference>
<feature type="domain" description="U1-type" evidence="3">
    <location>
        <begin position="885"/>
        <end position="919"/>
    </location>
</feature>
<feature type="compositionally biased region" description="Gly residues" evidence="2">
    <location>
        <begin position="83"/>
        <end position="97"/>
    </location>
</feature>
<feature type="region of interest" description="Disordered" evidence="2">
    <location>
        <begin position="45"/>
        <end position="112"/>
    </location>
</feature>
<dbReference type="SMART" id="SM00451">
    <property type="entry name" value="ZnF_U1"/>
    <property type="match status" value="1"/>
</dbReference>
<accession>A0ABD1K1L2</accession>
<dbReference type="InterPro" id="IPR036236">
    <property type="entry name" value="Znf_C2H2_sf"/>
</dbReference>
<protein>
    <recommendedName>
        <fullName evidence="3">U1-type domain-containing protein</fullName>
    </recommendedName>
</protein>
<feature type="region of interest" description="Disordered" evidence="2">
    <location>
        <begin position="1297"/>
        <end position="1325"/>
    </location>
</feature>
<dbReference type="InterPro" id="IPR003604">
    <property type="entry name" value="Matrin/U1-like-C_Znf_C2H2"/>
</dbReference>
<keyword evidence="5" id="KW-1185">Reference proteome</keyword>
<feature type="compositionally biased region" description="Low complexity" evidence="2">
    <location>
        <begin position="405"/>
        <end position="421"/>
    </location>
</feature>
<dbReference type="PANTHER" id="PTHR31434:SF2">
    <property type="entry name" value="S PHASE CYCLIN A-ASSOCIATED PROTEIN IN THE ENDOPLASMIC RETICULUM"/>
    <property type="match status" value="1"/>
</dbReference>
<evidence type="ECO:0000313" key="4">
    <source>
        <dbReference type="EMBL" id="KAL2093019.1"/>
    </source>
</evidence>
<evidence type="ECO:0000259" key="3">
    <source>
        <dbReference type="SMART" id="SM00451"/>
    </source>
</evidence>
<comment type="caution">
    <text evidence="4">The sequence shown here is derived from an EMBL/GenBank/DDBJ whole genome shotgun (WGS) entry which is preliminary data.</text>
</comment>
<feature type="compositionally biased region" description="Pro residues" evidence="2">
    <location>
        <begin position="422"/>
        <end position="444"/>
    </location>
</feature>
<evidence type="ECO:0000313" key="5">
    <source>
        <dbReference type="Proteomes" id="UP001591681"/>
    </source>
</evidence>
<feature type="compositionally biased region" description="Low complexity" evidence="2">
    <location>
        <begin position="1303"/>
        <end position="1325"/>
    </location>
</feature>
<feature type="region of interest" description="Disordered" evidence="2">
    <location>
        <begin position="949"/>
        <end position="982"/>
    </location>
</feature>
<proteinExistence type="predicted"/>
<dbReference type="Proteomes" id="UP001591681">
    <property type="component" value="Unassembled WGS sequence"/>
</dbReference>
<organism evidence="4 5">
    <name type="scientific">Coilia grayii</name>
    <name type="common">Gray's grenadier anchovy</name>
    <dbReference type="NCBI Taxonomy" id="363190"/>
    <lineage>
        <taxon>Eukaryota</taxon>
        <taxon>Metazoa</taxon>
        <taxon>Chordata</taxon>
        <taxon>Craniata</taxon>
        <taxon>Vertebrata</taxon>
        <taxon>Euteleostomi</taxon>
        <taxon>Actinopterygii</taxon>
        <taxon>Neopterygii</taxon>
        <taxon>Teleostei</taxon>
        <taxon>Clupei</taxon>
        <taxon>Clupeiformes</taxon>
        <taxon>Clupeoidei</taxon>
        <taxon>Engraulidae</taxon>
        <taxon>Coilinae</taxon>
        <taxon>Coilia</taxon>
    </lineage>
</organism>
<dbReference type="PANTHER" id="PTHR31434">
    <property type="entry name" value="S PHASE CYCLIN A-ASSOCIATED PROTEIN IN THE ENDOPLASMIC RETICULUM"/>
    <property type="match status" value="1"/>
</dbReference>
<dbReference type="InterPro" id="IPR013087">
    <property type="entry name" value="Znf_C2H2_type"/>
</dbReference>
<feature type="compositionally biased region" description="Polar residues" evidence="2">
    <location>
        <begin position="61"/>
        <end position="77"/>
    </location>
</feature>
<feature type="compositionally biased region" description="Basic and acidic residues" evidence="2">
    <location>
        <begin position="298"/>
        <end position="309"/>
    </location>
</feature>
<evidence type="ECO:0000256" key="2">
    <source>
        <dbReference type="SAM" id="MobiDB-lite"/>
    </source>
</evidence>
<dbReference type="SUPFAM" id="SSF57667">
    <property type="entry name" value="beta-beta-alpha zinc fingers"/>
    <property type="match status" value="1"/>
</dbReference>
<evidence type="ECO:0000256" key="1">
    <source>
        <dbReference type="SAM" id="Coils"/>
    </source>
</evidence>
<dbReference type="Pfam" id="PF16501">
    <property type="entry name" value="SCAPER_N"/>
    <property type="match status" value="1"/>
</dbReference>
<sequence length="1520" mass="169109">MSGLDKDDEPAYRLYFYSASFQRSNSHDKVRKIVAEEGRAARNLIAWSVPLENREEEGKSKPQTNSSTRSQRINTGQHRNKKQGGGGGSGGGGGGPPDKGPEKSPTKARQPRKVDLRARYWAFLFDNLRRAVDEIYVTCESDQSVVECKEVLMMLDNYVRDFKALIDWIQLQEKLENTDAQNRPTSLAWEVRKMSPGRHVIPSPSADRMVPPSSARRSLNFGGPPPTLARLSHTGLSWADRVKSSQSLPTSVQSVTCVAEKQGKKDAEGWETVQRGRPAKPRSAAMVAKVTPVLARVSPKDDSDKENKNQARAQGQAARSPQDKDPAWAEQRPGQQNQLVPPGHYSDSENKKAAVIEPPSDSPQDQEQCVNAPCKEAPPPGPHSDTPQPSNSNQTQPDPTPAPTQDPSSPTPTQTPASEPALAPPASAPDPPPMSPTASLPPVPVIQAQAEEAQGGQGPREELEELGVLGVAEVEVVEVEQAVAEGMAPSAAAASRQTPLAVLKLESMLDPTELSTPQSMAEVLAKKEELADRLEKANEEAIASAIAEEEQLTREIQAENSELETDNESDFSASIGSAGYGLNLDWSEMLADYDAREAWRQSTSWGDMVEEEPARPPGHGIHMHEKLSSPSRKRTIAESKKKHEEKQLKAQQLRDRLREEKTHKLQKLLEREKEVRKWKEELLDQRRRMMEERLLHAEFKRELQLQAIVKKAQEEEAKVNEIAFINTLEAQNKRHDVLAKLSEYEQRLNELQEERQRRQEEKQARDEAVQERKRALEAERQARLEELLVKRREQEARIEQQRQEKEKAREDAARERARDREERLAALSAAQQEAMEELQKKIQMKHDESSRRHMEQIEQRKEKAAELSSGRHANTDYAPKLTPYERKKQCSLCNVLITSEVHLFSHTKGKGHQQAVRESSSIQGRELSDEEVEHLSLKKYIVDIVTDSSVPPESVKDGEEKQRARKKAKKLRTRMNSRAKEYETTVEAKAQVPDSPYKAKLQRLVKDLLKQLQGQESGQWANNRVTGLDRTLGEISRILEKQNNADQVAFQVGGGLSALEQILQVVTAASTPAAVPRIPLKSLCAAAYTYYLACARCPTNCMYILYSNKITLLMDLLLHQLSLYVPDEDKSIFGRSVNKQVFEGLTTGLLHTTATVLSCLHPADSEPGCGIDSPRITSPDTKGKQSSADSFNTRAQDLISYVVNMGLIDKLYGCFLSVQGPVDESPKMAAFLEQAAALLYALCKLCFTVTSRSLSIFDNKRQDPTGLTALLRSTDLVGVLHMLYCILLHGSLPDTPHGGTGGTSAPPSSSSASSATTPTTATASPQKPYTTAVIQVALQGVRFLNSFSLLDLSAFQSVLGAEGLSLAFRHIVSSLLWYCSQHKCEELLHEVIICVGYFTVNHPDNQVMVQSGRQPSVLQKLCQLPFQYFSHPRLIKVLFPSLICACYNNPHNKVILQQEMSCVLLATFIQDCATAENCGDKAPQQEKASSSPLDYCELSSRFPRDLWDSALHFFLKKQDD</sequence>
<keyword evidence="1" id="KW-0175">Coiled coil</keyword>
<feature type="region of interest" description="Disordered" evidence="2">
    <location>
        <begin position="260"/>
        <end position="461"/>
    </location>
</feature>
<feature type="compositionally biased region" description="Basic residues" evidence="2">
    <location>
        <begin position="963"/>
        <end position="977"/>
    </location>
</feature>
<gene>
    <name evidence="4" type="ORF">ACEWY4_010331</name>
</gene>
<dbReference type="EMBL" id="JBHFQA010000009">
    <property type="protein sequence ID" value="KAL2093019.1"/>
    <property type="molecule type" value="Genomic_DNA"/>
</dbReference>